<dbReference type="Proteomes" id="UP000265427">
    <property type="component" value="Unassembled WGS sequence"/>
</dbReference>
<organism evidence="2 3">
    <name type="scientific">Aphanomyces astaci</name>
    <name type="common">Crayfish plague agent</name>
    <dbReference type="NCBI Taxonomy" id="112090"/>
    <lineage>
        <taxon>Eukaryota</taxon>
        <taxon>Sar</taxon>
        <taxon>Stramenopiles</taxon>
        <taxon>Oomycota</taxon>
        <taxon>Saprolegniomycetes</taxon>
        <taxon>Saprolegniales</taxon>
        <taxon>Verrucalvaceae</taxon>
        <taxon>Aphanomyces</taxon>
    </lineage>
</organism>
<accession>A0A397AEX5</accession>
<feature type="region of interest" description="Disordered" evidence="1">
    <location>
        <begin position="113"/>
        <end position="137"/>
    </location>
</feature>
<evidence type="ECO:0000313" key="2">
    <source>
        <dbReference type="EMBL" id="RHY04805.1"/>
    </source>
</evidence>
<dbReference type="AlphaFoldDB" id="A0A397AEX5"/>
<comment type="caution">
    <text evidence="2">The sequence shown here is derived from an EMBL/GenBank/DDBJ whole genome shotgun (WGS) entry which is preliminary data.</text>
</comment>
<dbReference type="VEuPathDB" id="FungiDB:H257_18700"/>
<protein>
    <submittedName>
        <fullName evidence="2">Uncharacterized protein</fullName>
    </submittedName>
</protein>
<evidence type="ECO:0000313" key="3">
    <source>
        <dbReference type="Proteomes" id="UP000265427"/>
    </source>
</evidence>
<proteinExistence type="predicted"/>
<gene>
    <name evidence="2" type="ORF">DYB36_012010</name>
</gene>
<reference evidence="2 3" key="1">
    <citation type="submission" date="2018-08" db="EMBL/GenBank/DDBJ databases">
        <title>Aphanomyces genome sequencing and annotation.</title>
        <authorList>
            <person name="Minardi D."/>
            <person name="Oidtmann B."/>
            <person name="Van Der Giezen M."/>
            <person name="Studholme D.J."/>
        </authorList>
    </citation>
    <scope>NUCLEOTIDE SEQUENCE [LARGE SCALE GENOMIC DNA]</scope>
    <source>
        <strain evidence="2 3">Kv</strain>
    </source>
</reference>
<name>A0A397AEX5_APHAT</name>
<dbReference type="EMBL" id="QUSZ01006725">
    <property type="protein sequence ID" value="RHY04805.1"/>
    <property type="molecule type" value="Genomic_DNA"/>
</dbReference>
<evidence type="ECO:0000256" key="1">
    <source>
        <dbReference type="SAM" id="MobiDB-lite"/>
    </source>
</evidence>
<dbReference type="VEuPathDB" id="FungiDB:H257_15967"/>
<sequence>MNFSPILCHNQADPTMPTAAEKLSDIHRAIAYVKRSRGSIVSKPEILDMIMLNAMLRQEGIPAASRRPIEIVWAIVKCQEDFKDLKASSIEGCIHKADRQLYKLEEYIKQKQDEDASGNVSDSESESDNNSDTGGTAAAATTNPFLAAVELHFPLLLRHVINLNPPRTDTPPSSIKFLVCVPQSLSLLTSDVTLADLYSHVLVADAAVGQYQTLDGTALYTSVLFILVTSPSHPFLAGTYVAIAGSYLLTKPGLDSHPGRTVRIIMTDAYSHPAMTPPDAYQVMHLHIRTSMYHPKLQLTSRGVAVPEDMGEMDRATFRRYIAMIRAYPESAPVFSSIDVFVQDLLSSRKPP</sequence>
<feature type="non-terminal residue" evidence="2">
    <location>
        <position position="352"/>
    </location>
</feature>